<sequence length="82" mass="9181">MPRQTSLPPNLPPRGIAREVAAQYVGVSTAKFDDMVRDGRMPAPKLIDGRLVWDVRALDLAFDRLPSRGPDRPDRSSREIVL</sequence>
<reference evidence="1 2" key="1">
    <citation type="submission" date="2018-08" db="EMBL/GenBank/DDBJ databases">
        <title>Complete genome sequencing of Blastochloris tepida GI.</title>
        <authorList>
            <person name="Tsukatani Y."/>
            <person name="Mori H."/>
        </authorList>
    </citation>
    <scope>NUCLEOTIDE SEQUENCE [LARGE SCALE GENOMIC DNA]</scope>
    <source>
        <strain evidence="1 2">GI</strain>
    </source>
</reference>
<dbReference type="KEGG" id="blag:BLTE_35990"/>
<dbReference type="OrthoDB" id="7220345at2"/>
<proteinExistence type="predicted"/>
<keyword evidence="2" id="KW-1185">Reference proteome</keyword>
<evidence type="ECO:0000313" key="1">
    <source>
        <dbReference type="EMBL" id="BBF94914.1"/>
    </source>
</evidence>
<dbReference type="Proteomes" id="UP000266934">
    <property type="component" value="Chromosome"/>
</dbReference>
<evidence type="ECO:0000313" key="2">
    <source>
        <dbReference type="Proteomes" id="UP000266934"/>
    </source>
</evidence>
<evidence type="ECO:0008006" key="3">
    <source>
        <dbReference type="Google" id="ProtNLM"/>
    </source>
</evidence>
<accession>A0A348G5T1</accession>
<gene>
    <name evidence="1" type="ORF">BLTE_35990</name>
</gene>
<dbReference type="EMBL" id="AP018907">
    <property type="protein sequence ID" value="BBF94914.1"/>
    <property type="molecule type" value="Genomic_DNA"/>
</dbReference>
<protein>
    <recommendedName>
        <fullName evidence="3">Helix-turn-helix domain-containing protein</fullName>
    </recommendedName>
</protein>
<dbReference type="RefSeq" id="WP_126401953.1">
    <property type="nucleotide sequence ID" value="NZ_AP018907.1"/>
</dbReference>
<dbReference type="AlphaFoldDB" id="A0A348G5T1"/>
<name>A0A348G5T1_9HYPH</name>
<organism evidence="1 2">
    <name type="scientific">Blastochloris tepida</name>
    <dbReference type="NCBI Taxonomy" id="2233851"/>
    <lineage>
        <taxon>Bacteria</taxon>
        <taxon>Pseudomonadati</taxon>
        <taxon>Pseudomonadota</taxon>
        <taxon>Alphaproteobacteria</taxon>
        <taxon>Hyphomicrobiales</taxon>
        <taxon>Blastochloridaceae</taxon>
        <taxon>Blastochloris</taxon>
    </lineage>
</organism>